<organism evidence="1 2">
    <name type="scientific">Meloidogyne enterolobii</name>
    <name type="common">Root-knot nematode worm</name>
    <name type="synonym">Meloidogyne mayaguensis</name>
    <dbReference type="NCBI Taxonomy" id="390850"/>
    <lineage>
        <taxon>Eukaryota</taxon>
        <taxon>Metazoa</taxon>
        <taxon>Ecdysozoa</taxon>
        <taxon>Nematoda</taxon>
        <taxon>Chromadorea</taxon>
        <taxon>Rhabditida</taxon>
        <taxon>Tylenchina</taxon>
        <taxon>Tylenchomorpha</taxon>
        <taxon>Tylenchoidea</taxon>
        <taxon>Meloidogynidae</taxon>
        <taxon>Meloidogyninae</taxon>
        <taxon>Meloidogyne</taxon>
    </lineage>
</organism>
<dbReference type="AlphaFoldDB" id="A0A6V7WCD5"/>
<comment type="caution">
    <text evidence="1">The sequence shown here is derived from an EMBL/GenBank/DDBJ whole genome shotgun (WGS) entry which is preliminary data.</text>
</comment>
<name>A0A6V7WCD5_MELEN</name>
<accession>A0A6V7WCD5</accession>
<dbReference type="Proteomes" id="UP000580250">
    <property type="component" value="Unassembled WGS sequence"/>
</dbReference>
<evidence type="ECO:0000313" key="2">
    <source>
        <dbReference type="Proteomes" id="UP000580250"/>
    </source>
</evidence>
<sequence length="81" mass="9646">METDVFNRGSDTLRNHKNYLDCLRKMLKKHAQFDAILNFICGHFYGFGQILRTNLYSCRLITKKRLKMGVIIKKIKRCSEY</sequence>
<protein>
    <submittedName>
        <fullName evidence="1">Uncharacterized protein</fullName>
    </submittedName>
</protein>
<proteinExistence type="predicted"/>
<gene>
    <name evidence="1" type="ORF">MENT_LOCUS37017</name>
</gene>
<dbReference type="EMBL" id="CAJEWN010000510">
    <property type="protein sequence ID" value="CAD2184648.1"/>
    <property type="molecule type" value="Genomic_DNA"/>
</dbReference>
<evidence type="ECO:0000313" key="1">
    <source>
        <dbReference type="EMBL" id="CAD2184648.1"/>
    </source>
</evidence>
<reference evidence="1 2" key="1">
    <citation type="submission" date="2020-08" db="EMBL/GenBank/DDBJ databases">
        <authorList>
            <person name="Koutsovoulos G."/>
            <person name="Danchin GJ E."/>
        </authorList>
    </citation>
    <scope>NUCLEOTIDE SEQUENCE [LARGE SCALE GENOMIC DNA]</scope>
</reference>